<evidence type="ECO:0000313" key="6">
    <source>
        <dbReference type="EMBL" id="AEI40324.1"/>
    </source>
</evidence>
<keyword evidence="2 4" id="KW-0808">Transferase</keyword>
<evidence type="ECO:0000256" key="1">
    <source>
        <dbReference type="ARBA" id="ARBA00010688"/>
    </source>
</evidence>
<dbReference type="KEGG" id="pms:KNP414_01762"/>
<dbReference type="PANTHER" id="PTHR10584">
    <property type="entry name" value="SUGAR KINASE"/>
    <property type="match status" value="1"/>
</dbReference>
<name>F8FQA4_PAEMK</name>
<dbReference type="PANTHER" id="PTHR10584:SF166">
    <property type="entry name" value="RIBOKINASE"/>
    <property type="match status" value="1"/>
</dbReference>
<evidence type="ECO:0000313" key="7">
    <source>
        <dbReference type="Proteomes" id="UP000006620"/>
    </source>
</evidence>
<dbReference type="SUPFAM" id="SSF53613">
    <property type="entry name" value="Ribokinase-like"/>
    <property type="match status" value="1"/>
</dbReference>
<evidence type="ECO:0000256" key="3">
    <source>
        <dbReference type="ARBA" id="ARBA00022777"/>
    </source>
</evidence>
<organism evidence="6 7">
    <name type="scientific">Paenibacillus mucilaginosus (strain KNP414)</name>
    <dbReference type="NCBI Taxonomy" id="1036673"/>
    <lineage>
        <taxon>Bacteria</taxon>
        <taxon>Bacillati</taxon>
        <taxon>Bacillota</taxon>
        <taxon>Bacilli</taxon>
        <taxon>Bacillales</taxon>
        <taxon>Paenibacillaceae</taxon>
        <taxon>Paenibacillus</taxon>
    </lineage>
</organism>
<dbReference type="Gene3D" id="3.40.1190.20">
    <property type="match status" value="1"/>
</dbReference>
<evidence type="ECO:0000256" key="2">
    <source>
        <dbReference type="ARBA" id="ARBA00022679"/>
    </source>
</evidence>
<dbReference type="GO" id="GO:0016301">
    <property type="term" value="F:kinase activity"/>
    <property type="evidence" value="ECO:0007669"/>
    <property type="project" value="UniProtKB-KW"/>
</dbReference>
<dbReference type="PROSITE" id="PS00584">
    <property type="entry name" value="PFKB_KINASES_2"/>
    <property type="match status" value="1"/>
</dbReference>
<dbReference type="GO" id="GO:0005829">
    <property type="term" value="C:cytosol"/>
    <property type="evidence" value="ECO:0007669"/>
    <property type="project" value="TreeGrafter"/>
</dbReference>
<dbReference type="PATRIC" id="fig|1036673.3.peg.1568"/>
<accession>F8FQA4</accession>
<dbReference type="HOGENOM" id="CLU_027634_6_0_9"/>
<evidence type="ECO:0000259" key="5">
    <source>
        <dbReference type="Pfam" id="PF00294"/>
    </source>
</evidence>
<reference evidence="7" key="1">
    <citation type="submission" date="2011-06" db="EMBL/GenBank/DDBJ databases">
        <title>Complete genome sequence of Paenibacillus mucilaginosus KNP414.</title>
        <authorList>
            <person name="Wang J."/>
            <person name="Hu S."/>
            <person name="Hu X."/>
            <person name="Zhang B."/>
            <person name="Dong D."/>
            <person name="Zhang S."/>
            <person name="Zhao K."/>
            <person name="Wu D."/>
        </authorList>
    </citation>
    <scope>NUCLEOTIDE SEQUENCE [LARGE SCALE GENOMIC DNA]</scope>
    <source>
        <strain evidence="7">KNP414</strain>
    </source>
</reference>
<dbReference type="InterPro" id="IPR002173">
    <property type="entry name" value="Carboh/pur_kinase_PfkB_CS"/>
</dbReference>
<protein>
    <submittedName>
        <fullName evidence="6">PfkB domain protein</fullName>
    </submittedName>
</protein>
<proteinExistence type="inferred from homology"/>
<dbReference type="GO" id="GO:0006796">
    <property type="term" value="P:phosphate-containing compound metabolic process"/>
    <property type="evidence" value="ECO:0007669"/>
    <property type="project" value="UniProtKB-ARBA"/>
</dbReference>
<dbReference type="PRINTS" id="PR00990">
    <property type="entry name" value="RIBOKINASE"/>
</dbReference>
<reference evidence="6 7" key="2">
    <citation type="journal article" date="2013" name="Genome Announc.">
        <title>Genome Sequence of Growth-Improving Paenibacillus mucilaginosus Strain KNP414.</title>
        <authorList>
            <person name="Lu J.J."/>
            <person name="Wang J.F."/>
            <person name="Hu X.F."/>
        </authorList>
    </citation>
    <scope>NUCLEOTIDE SEQUENCE [LARGE SCALE GENOMIC DNA]</scope>
    <source>
        <strain evidence="6 7">KNP414</strain>
    </source>
</reference>
<dbReference type="EMBL" id="CP002869">
    <property type="protein sequence ID" value="AEI40324.1"/>
    <property type="molecule type" value="Genomic_DNA"/>
</dbReference>
<dbReference type="InterPro" id="IPR029056">
    <property type="entry name" value="Ribokinase-like"/>
</dbReference>
<sequence>MDHQGHYQGVRGSSAGNEAGSRHGVCMVGNVNIDLLMKSLPELPAWGTEALVESYEERLGGCAGNSALVLAALGEETHIVAAVGEDRLGRKLTAELQQAGVRLDGLKRSSQATGVSLSLNRPDGERLFVTYPGSMLDTSCEEVMNYLRRAPYCKALLLTGYFLLSPDIHAKEIFRAAIELGMITLFDTGWPTQDWSPEIREEIWGLLPLVDYFLPNELEAAALTGKSHYSEAAGMLAAQCRRGVVIKRGREGSCFLGRDGKEINTTGHEVRVKDTVGAGDSFNAGFIYGLLQDWPAARCIELGNAVAASVISGDAGFHVLWNQVHQLLEDSTRFKG</sequence>
<dbReference type="AlphaFoldDB" id="F8FQA4"/>
<keyword evidence="3 4" id="KW-0418">Kinase</keyword>
<evidence type="ECO:0000256" key="4">
    <source>
        <dbReference type="RuleBase" id="RU003704"/>
    </source>
</evidence>
<dbReference type="InterPro" id="IPR002139">
    <property type="entry name" value="Ribo/fructo_kinase"/>
</dbReference>
<dbReference type="Proteomes" id="UP000006620">
    <property type="component" value="Chromosome"/>
</dbReference>
<dbReference type="Pfam" id="PF00294">
    <property type="entry name" value="PfkB"/>
    <property type="match status" value="1"/>
</dbReference>
<feature type="domain" description="Carbohydrate kinase PfkB" evidence="5">
    <location>
        <begin position="25"/>
        <end position="312"/>
    </location>
</feature>
<dbReference type="InterPro" id="IPR011611">
    <property type="entry name" value="PfkB_dom"/>
</dbReference>
<gene>
    <name evidence="6" type="ordered locus">KNP414_01762</name>
</gene>
<comment type="similarity">
    <text evidence="1 4">Belongs to the carbohydrate kinase PfkB family.</text>
</comment>